<gene>
    <name evidence="1" type="ORF">GA0116959_11221</name>
</gene>
<dbReference type="AlphaFoldDB" id="A0A1C4GX67"/>
<name>A0A1C4GX67_9GAMM</name>
<dbReference type="EMBL" id="FMBK01000012">
    <property type="protein sequence ID" value="SCC72748.1"/>
    <property type="molecule type" value="Genomic_DNA"/>
</dbReference>
<sequence length="36" mass="4173">MLRFLKCLLGFHGVTEIDYTVDDEEIKVCLDSLKEV</sequence>
<accession>A0A1C4GX67</accession>
<protein>
    <submittedName>
        <fullName evidence="1">Uncharacterized protein</fullName>
    </submittedName>
</protein>
<organism evidence="1 2">
    <name type="scientific">Acinetobacter albensis</name>
    <dbReference type="NCBI Taxonomy" id="1673609"/>
    <lineage>
        <taxon>Bacteria</taxon>
        <taxon>Pseudomonadati</taxon>
        <taxon>Pseudomonadota</taxon>
        <taxon>Gammaproteobacteria</taxon>
        <taxon>Moraxellales</taxon>
        <taxon>Moraxellaceae</taxon>
        <taxon>Acinetobacter</taxon>
    </lineage>
</organism>
<reference evidence="1 2" key="1">
    <citation type="submission" date="2016-08" db="EMBL/GenBank/DDBJ databases">
        <authorList>
            <person name="Seilhamer J.J."/>
        </authorList>
    </citation>
    <scope>NUCLEOTIDE SEQUENCE [LARGE SCALE GENOMIC DNA]</scope>
    <source>
        <strain evidence="1 2">ANC 4874</strain>
    </source>
</reference>
<proteinExistence type="predicted"/>
<evidence type="ECO:0000313" key="1">
    <source>
        <dbReference type="EMBL" id="SCC72748.1"/>
    </source>
</evidence>
<evidence type="ECO:0000313" key="2">
    <source>
        <dbReference type="Proteomes" id="UP000243661"/>
    </source>
</evidence>
<dbReference type="Proteomes" id="UP000243661">
    <property type="component" value="Unassembled WGS sequence"/>
</dbReference>